<name>A0ABV0MTQ0_9TELE</name>
<protein>
    <submittedName>
        <fullName evidence="1">Uncharacterized protein</fullName>
    </submittedName>
</protein>
<proteinExistence type="predicted"/>
<dbReference type="EMBL" id="JAHRIO010011888">
    <property type="protein sequence ID" value="MEQ2162497.1"/>
    <property type="molecule type" value="Genomic_DNA"/>
</dbReference>
<evidence type="ECO:0000313" key="2">
    <source>
        <dbReference type="Proteomes" id="UP001476798"/>
    </source>
</evidence>
<reference evidence="1 2" key="1">
    <citation type="submission" date="2021-06" db="EMBL/GenBank/DDBJ databases">
        <authorList>
            <person name="Palmer J.M."/>
        </authorList>
    </citation>
    <scope>NUCLEOTIDE SEQUENCE [LARGE SCALE GENOMIC DNA]</scope>
    <source>
        <strain evidence="1 2">GA_2019</strain>
        <tissue evidence="1">Muscle</tissue>
    </source>
</reference>
<gene>
    <name evidence="1" type="ORF">GOODEAATRI_020364</name>
</gene>
<accession>A0ABV0MTQ0</accession>
<keyword evidence="2" id="KW-1185">Reference proteome</keyword>
<evidence type="ECO:0000313" key="1">
    <source>
        <dbReference type="EMBL" id="MEQ2162497.1"/>
    </source>
</evidence>
<organism evidence="1 2">
    <name type="scientific">Goodea atripinnis</name>
    <dbReference type="NCBI Taxonomy" id="208336"/>
    <lineage>
        <taxon>Eukaryota</taxon>
        <taxon>Metazoa</taxon>
        <taxon>Chordata</taxon>
        <taxon>Craniata</taxon>
        <taxon>Vertebrata</taxon>
        <taxon>Euteleostomi</taxon>
        <taxon>Actinopterygii</taxon>
        <taxon>Neopterygii</taxon>
        <taxon>Teleostei</taxon>
        <taxon>Neoteleostei</taxon>
        <taxon>Acanthomorphata</taxon>
        <taxon>Ovalentaria</taxon>
        <taxon>Atherinomorphae</taxon>
        <taxon>Cyprinodontiformes</taxon>
        <taxon>Goodeidae</taxon>
        <taxon>Goodea</taxon>
    </lineage>
</organism>
<comment type="caution">
    <text evidence="1">The sequence shown here is derived from an EMBL/GenBank/DDBJ whole genome shotgun (WGS) entry which is preliminary data.</text>
</comment>
<sequence length="125" mass="13960">MICMRCKFHLNVGLYGEVVSLAEKWITSSNRAAVAQLRSFQLPLSCFCFLEWSAAVWIRAAQRFSKSCTPKPTRSPSPVPIGLSLKTFKDKQFTQGVNCCKVPREMIQGCRVGVRKIKSEATSSV</sequence>
<dbReference type="Proteomes" id="UP001476798">
    <property type="component" value="Unassembled WGS sequence"/>
</dbReference>